<dbReference type="SUPFAM" id="SSF109854">
    <property type="entry name" value="DinB/YfiT-like putative metalloenzymes"/>
    <property type="match status" value="1"/>
</dbReference>
<dbReference type="InterPro" id="IPR016181">
    <property type="entry name" value="Acyl_CoA_acyltransferase"/>
</dbReference>
<keyword evidence="2" id="KW-0808">Transferase</keyword>
<evidence type="ECO:0000259" key="1">
    <source>
        <dbReference type="PROSITE" id="PS51186"/>
    </source>
</evidence>
<dbReference type="Gene3D" id="3.40.630.30">
    <property type="match status" value="1"/>
</dbReference>
<dbReference type="RefSeq" id="WP_359779123.1">
    <property type="nucleotide sequence ID" value="NZ_JBEYRR010000006.1"/>
</dbReference>
<dbReference type="Proteomes" id="UP001553843">
    <property type="component" value="Unassembled WGS sequence"/>
</dbReference>
<dbReference type="InterPro" id="IPR000182">
    <property type="entry name" value="GNAT_dom"/>
</dbReference>
<dbReference type="GO" id="GO:0016746">
    <property type="term" value="F:acyltransferase activity"/>
    <property type="evidence" value="ECO:0007669"/>
    <property type="project" value="UniProtKB-KW"/>
</dbReference>
<dbReference type="PANTHER" id="PTHR43441:SF6">
    <property type="entry name" value="N-ACETYLTRANSFERASE DOMAIN-CONTAINING PROTEIN"/>
    <property type="match status" value="1"/>
</dbReference>
<keyword evidence="3" id="KW-1185">Reference proteome</keyword>
<protein>
    <submittedName>
        <fullName evidence="2">GNAT family N-acetyltransferase</fullName>
        <ecNumber evidence="2">2.3.1.-</ecNumber>
    </submittedName>
</protein>
<sequence>MLLMGGDRVEEAVAHAARVLRAAAGRDWGVAAGGLDWSCLQTAEHIAGDLVAYAGQLTGRATGAYVPFDITLDEGTDPEGAIRVIEATGGILASVVRTTPPGVRAYHPYPHGSADAAGFAAMGVAEVLLHTYDIARALGVDAEPPEELCAAVLGHLFPHVSPAGGPPWRVLLWATGRGDLPGRAPLTRWRWHNSLSLPAGPVALCEVSPAAAADLAAGGTGGLTWIEGGPFPGTRGAAGRVAKAYADGTHRPEWGLYALVRAEDGLAVGGMGFHGPPDEEGCLEVGYDLAEAARGHGHATAALRALSEWALARPGVTSLLALVDPENTASQGVLTRAGYARLADRDATWAYGMRRA</sequence>
<dbReference type="InterPro" id="IPR051908">
    <property type="entry name" value="Ribosomal_N-acetyltransferase"/>
</dbReference>
<dbReference type="EMBL" id="JBEYRS010000006">
    <property type="protein sequence ID" value="MEW2363647.1"/>
    <property type="molecule type" value="Genomic_DNA"/>
</dbReference>
<dbReference type="PROSITE" id="PS51186">
    <property type="entry name" value="GNAT"/>
    <property type="match status" value="1"/>
</dbReference>
<gene>
    <name evidence="2" type="ORF">AB0887_17075</name>
</gene>
<dbReference type="PANTHER" id="PTHR43441">
    <property type="entry name" value="RIBOSOMAL-PROTEIN-SERINE ACETYLTRANSFERASE"/>
    <property type="match status" value="1"/>
</dbReference>
<comment type="caution">
    <text evidence="2">The sequence shown here is derived from an EMBL/GenBank/DDBJ whole genome shotgun (WGS) entry which is preliminary data.</text>
</comment>
<dbReference type="Pfam" id="PF13302">
    <property type="entry name" value="Acetyltransf_3"/>
    <property type="match status" value="1"/>
</dbReference>
<dbReference type="InterPro" id="IPR034660">
    <property type="entry name" value="DinB/YfiT-like"/>
</dbReference>
<evidence type="ECO:0000313" key="3">
    <source>
        <dbReference type="Proteomes" id="UP001553843"/>
    </source>
</evidence>
<keyword evidence="2" id="KW-0012">Acyltransferase</keyword>
<organism evidence="2 3">
    <name type="scientific">Streptomyces huasconensis</name>
    <dbReference type="NCBI Taxonomy" id="1854574"/>
    <lineage>
        <taxon>Bacteria</taxon>
        <taxon>Bacillati</taxon>
        <taxon>Actinomycetota</taxon>
        <taxon>Actinomycetes</taxon>
        <taxon>Kitasatosporales</taxon>
        <taxon>Streptomycetaceae</taxon>
        <taxon>Streptomyces</taxon>
    </lineage>
</organism>
<accession>A0ABV3LZ17</accession>
<dbReference type="EC" id="2.3.1.-" evidence="2"/>
<evidence type="ECO:0000313" key="2">
    <source>
        <dbReference type="EMBL" id="MEW2363647.1"/>
    </source>
</evidence>
<dbReference type="SUPFAM" id="SSF55729">
    <property type="entry name" value="Acyl-CoA N-acyltransferases (Nat)"/>
    <property type="match status" value="1"/>
</dbReference>
<name>A0ABV3LZ17_9ACTN</name>
<proteinExistence type="predicted"/>
<feature type="domain" description="N-acetyltransferase" evidence="1">
    <location>
        <begin position="202"/>
        <end position="356"/>
    </location>
</feature>
<reference evidence="2 3" key="1">
    <citation type="submission" date="2024-06" db="EMBL/GenBank/DDBJ databases">
        <title>The Natural Products Discovery Center: Release of the First 8490 Sequenced Strains for Exploring Actinobacteria Biosynthetic Diversity.</title>
        <authorList>
            <person name="Kalkreuter E."/>
            <person name="Kautsar S.A."/>
            <person name="Yang D."/>
            <person name="Bader C.D."/>
            <person name="Teijaro C.N."/>
            <person name="Fluegel L."/>
            <person name="Davis C.M."/>
            <person name="Simpson J.R."/>
            <person name="Lauterbach L."/>
            <person name="Steele A.D."/>
            <person name="Gui C."/>
            <person name="Meng S."/>
            <person name="Li G."/>
            <person name="Viehrig K."/>
            <person name="Ye F."/>
            <person name="Su P."/>
            <person name="Kiefer A.F."/>
            <person name="Nichols A."/>
            <person name="Cepeda A.J."/>
            <person name="Yan W."/>
            <person name="Fan B."/>
            <person name="Jiang Y."/>
            <person name="Adhikari A."/>
            <person name="Zheng C.-J."/>
            <person name="Schuster L."/>
            <person name="Cowan T.M."/>
            <person name="Smanski M.J."/>
            <person name="Chevrette M.G."/>
            <person name="De Carvalho L.P.S."/>
            <person name="Shen B."/>
        </authorList>
    </citation>
    <scope>NUCLEOTIDE SEQUENCE [LARGE SCALE GENOMIC DNA]</scope>
    <source>
        <strain evidence="2 3">NPDC047833</strain>
    </source>
</reference>